<protein>
    <recommendedName>
        <fullName evidence="2">Thiamine-monophosphate kinase</fullName>
        <shortName evidence="2">TMP kinase</shortName>
        <shortName evidence="2">Thiamine-phosphate kinase</shortName>
        <ecNumber evidence="2">2.7.4.16</ecNumber>
    </recommendedName>
</protein>
<dbReference type="Gene3D" id="3.90.650.10">
    <property type="entry name" value="PurM-like C-terminal domain"/>
    <property type="match status" value="1"/>
</dbReference>
<keyword evidence="1 2" id="KW-0784">Thiamine biosynthesis</keyword>
<feature type="binding site" evidence="2">
    <location>
        <position position="145"/>
    </location>
    <ligand>
        <name>ATP</name>
        <dbReference type="ChEBI" id="CHEBI:30616"/>
    </ligand>
</feature>
<feature type="binding site" evidence="2">
    <location>
        <position position="213"/>
    </location>
    <ligand>
        <name>Mg(2+)</name>
        <dbReference type="ChEBI" id="CHEBI:18420"/>
        <label>5</label>
    </ligand>
</feature>
<feature type="binding site" evidence="2">
    <location>
        <position position="45"/>
    </location>
    <ligand>
        <name>Mg(2+)</name>
        <dbReference type="ChEBI" id="CHEBI:18420"/>
        <label>1</label>
    </ligand>
</feature>
<feature type="binding site" evidence="2">
    <location>
        <position position="44"/>
    </location>
    <ligand>
        <name>Mg(2+)</name>
        <dbReference type="ChEBI" id="CHEBI:18420"/>
        <label>4</label>
    </ligand>
</feature>
<comment type="function">
    <text evidence="2">Catalyzes the ATP-dependent phosphorylation of thiamine-monophosphate (TMP) to form thiamine-pyrophosphate (TPP), the active form of vitamin B1.</text>
</comment>
<comment type="caution">
    <text evidence="5">The sequence shown here is derived from an EMBL/GenBank/DDBJ whole genome shotgun (WGS) entry which is preliminary data.</text>
</comment>
<evidence type="ECO:0000313" key="5">
    <source>
        <dbReference type="EMBL" id="MFL9923308.1"/>
    </source>
</evidence>
<keyword evidence="2" id="KW-0479">Metal-binding</keyword>
<keyword evidence="2" id="KW-0067">ATP-binding</keyword>
<dbReference type="Pfam" id="PF02769">
    <property type="entry name" value="AIRS_C"/>
    <property type="match status" value="1"/>
</dbReference>
<dbReference type="RefSeq" id="WP_408154848.1">
    <property type="nucleotide sequence ID" value="NZ_JAQQFM010000002.1"/>
</dbReference>
<dbReference type="InterPro" id="IPR036676">
    <property type="entry name" value="PurM-like_C_sf"/>
</dbReference>
<dbReference type="InterPro" id="IPR010918">
    <property type="entry name" value="PurM-like_C_dom"/>
</dbReference>
<dbReference type="HAMAP" id="MF_02128">
    <property type="entry name" value="TMP_kinase"/>
    <property type="match status" value="1"/>
</dbReference>
<evidence type="ECO:0000256" key="1">
    <source>
        <dbReference type="ARBA" id="ARBA00022977"/>
    </source>
</evidence>
<dbReference type="InterPro" id="IPR006283">
    <property type="entry name" value="ThiL-like"/>
</dbReference>
<dbReference type="Gene3D" id="3.30.1330.10">
    <property type="entry name" value="PurM-like, N-terminal domain"/>
    <property type="match status" value="1"/>
</dbReference>
<dbReference type="PIRSF" id="PIRSF005303">
    <property type="entry name" value="Thiam_monoph_kin"/>
    <property type="match status" value="1"/>
</dbReference>
<feature type="binding site" evidence="2">
    <location>
        <position position="29"/>
    </location>
    <ligand>
        <name>Mg(2+)</name>
        <dbReference type="ChEBI" id="CHEBI:18420"/>
        <label>4</label>
    </ligand>
</feature>
<evidence type="ECO:0000256" key="2">
    <source>
        <dbReference type="HAMAP-Rule" id="MF_02128"/>
    </source>
</evidence>
<reference evidence="5 6" key="1">
    <citation type="journal article" date="2024" name="Chem. Sci.">
        <title>Discovery of megapolipeptins by genome mining of a Burkholderiales bacteria collection.</title>
        <authorList>
            <person name="Paulo B.S."/>
            <person name="Recchia M.J.J."/>
            <person name="Lee S."/>
            <person name="Fergusson C.H."/>
            <person name="Romanowski S.B."/>
            <person name="Hernandez A."/>
            <person name="Krull N."/>
            <person name="Liu D.Y."/>
            <person name="Cavanagh H."/>
            <person name="Bos A."/>
            <person name="Gray C.A."/>
            <person name="Murphy B.T."/>
            <person name="Linington R.G."/>
            <person name="Eustaquio A.S."/>
        </authorList>
    </citation>
    <scope>NUCLEOTIDE SEQUENCE [LARGE SCALE GENOMIC DNA]</scope>
    <source>
        <strain evidence="5 6">RL21-008-BIB-A</strain>
    </source>
</reference>
<feature type="binding site" evidence="2">
    <location>
        <position position="74"/>
    </location>
    <ligand>
        <name>Mg(2+)</name>
        <dbReference type="ChEBI" id="CHEBI:18420"/>
        <label>3</label>
    </ligand>
</feature>
<evidence type="ECO:0000259" key="4">
    <source>
        <dbReference type="Pfam" id="PF02769"/>
    </source>
</evidence>
<organism evidence="5 6">
    <name type="scientific">Herbaspirillum lusitanum</name>
    <dbReference type="NCBI Taxonomy" id="213312"/>
    <lineage>
        <taxon>Bacteria</taxon>
        <taxon>Pseudomonadati</taxon>
        <taxon>Pseudomonadota</taxon>
        <taxon>Betaproteobacteria</taxon>
        <taxon>Burkholderiales</taxon>
        <taxon>Oxalobacteraceae</taxon>
        <taxon>Herbaspirillum</taxon>
    </lineage>
</organism>
<dbReference type="InterPro" id="IPR036921">
    <property type="entry name" value="PurM-like_N_sf"/>
</dbReference>
<accession>A0ABW9A6C9</accession>
<feature type="binding site" evidence="2">
    <location>
        <position position="46"/>
    </location>
    <ligand>
        <name>Mg(2+)</name>
        <dbReference type="ChEBI" id="CHEBI:18420"/>
        <label>2</label>
    </ligand>
</feature>
<dbReference type="SUPFAM" id="SSF55326">
    <property type="entry name" value="PurM N-terminal domain-like"/>
    <property type="match status" value="1"/>
</dbReference>
<evidence type="ECO:0000259" key="3">
    <source>
        <dbReference type="Pfam" id="PF00586"/>
    </source>
</evidence>
<comment type="pathway">
    <text evidence="2">Cofactor biosynthesis; thiamine diphosphate biosynthesis; thiamine diphosphate from thiamine phosphate: step 1/1.</text>
</comment>
<dbReference type="Pfam" id="PF00586">
    <property type="entry name" value="AIRS"/>
    <property type="match status" value="1"/>
</dbReference>
<sequence length="321" mass="34071">MLSEFELIARYFTRPMAAGSRTALGVGDDCALLTPSTGMHLAISSDMLVEGRHFFAGADPFMLGHKCLAVNLSDLAAMGAQPIAFTLALALPEARAEWLEPFARGMLELADRHGCELIGGDTTKGPLTISITVFGEVPLHHALRRSAAKNGDDIWISGSLGDARLALAGYRDELKLDEAQQNLAAQRMHQPTPRVELGQALRDIARAAIDISDGLAGDLGHILQQSGVGATLDVDALPPGPALQQQPSELQRCFTLSGGDDYEICFTASPKQRAAIEAAALACHTPVTRIGSIESQPGLRLQDAAGQPLDLALTSFDHFTS</sequence>
<keyword evidence="2" id="KW-0460">Magnesium</keyword>
<evidence type="ECO:0000313" key="6">
    <source>
        <dbReference type="Proteomes" id="UP001629246"/>
    </source>
</evidence>
<keyword evidence="2" id="KW-0547">Nucleotide-binding</keyword>
<comment type="caution">
    <text evidence="2">Lacks conserved residue(s) required for the propagation of feature annotation.</text>
</comment>
<keyword evidence="2 5" id="KW-0808">Transferase</keyword>
<gene>
    <name evidence="2 5" type="primary">thiL</name>
    <name evidence="5" type="ORF">PQR62_03455</name>
</gene>
<dbReference type="GO" id="GO:0009030">
    <property type="term" value="F:thiamine-phosphate kinase activity"/>
    <property type="evidence" value="ECO:0007669"/>
    <property type="project" value="UniProtKB-EC"/>
</dbReference>
<proteinExistence type="inferred from homology"/>
<feature type="binding site" evidence="2">
    <location>
        <position position="29"/>
    </location>
    <ligand>
        <name>Mg(2+)</name>
        <dbReference type="ChEBI" id="CHEBI:18420"/>
        <label>3</label>
    </ligand>
</feature>
<dbReference type="PANTHER" id="PTHR30270">
    <property type="entry name" value="THIAMINE-MONOPHOSPHATE KINASE"/>
    <property type="match status" value="1"/>
</dbReference>
<dbReference type="SUPFAM" id="SSF56042">
    <property type="entry name" value="PurM C-terminal domain-like"/>
    <property type="match status" value="1"/>
</dbReference>
<keyword evidence="6" id="KW-1185">Reference proteome</keyword>
<feature type="binding site" evidence="2">
    <location>
        <position position="121"/>
    </location>
    <ligand>
        <name>Mg(2+)</name>
        <dbReference type="ChEBI" id="CHEBI:18420"/>
        <label>1</label>
    </ligand>
</feature>
<feature type="binding site" evidence="2">
    <location>
        <position position="316"/>
    </location>
    <ligand>
        <name>substrate</name>
    </ligand>
</feature>
<feature type="binding site" evidence="2">
    <location>
        <position position="212"/>
    </location>
    <ligand>
        <name>ATP</name>
        <dbReference type="ChEBI" id="CHEBI:30616"/>
    </ligand>
</feature>
<feature type="domain" description="PurM-like C-terminal" evidence="4">
    <location>
        <begin position="150"/>
        <end position="302"/>
    </location>
</feature>
<dbReference type="NCBIfam" id="TIGR01379">
    <property type="entry name" value="thiL"/>
    <property type="match status" value="1"/>
</dbReference>
<comment type="catalytic activity">
    <reaction evidence="2">
        <text>thiamine phosphate + ATP = thiamine diphosphate + ADP</text>
        <dbReference type="Rhea" id="RHEA:15913"/>
        <dbReference type="ChEBI" id="CHEBI:30616"/>
        <dbReference type="ChEBI" id="CHEBI:37575"/>
        <dbReference type="ChEBI" id="CHEBI:58937"/>
        <dbReference type="ChEBI" id="CHEBI:456216"/>
        <dbReference type="EC" id="2.7.4.16"/>
    </reaction>
</comment>
<feature type="binding site" evidence="2">
    <location>
        <position position="53"/>
    </location>
    <ligand>
        <name>substrate</name>
    </ligand>
</feature>
<comment type="similarity">
    <text evidence="2">Belongs to the thiamine-monophosphate kinase family.</text>
</comment>
<name>A0ABW9A6C9_9BURK</name>
<feature type="binding site" evidence="2">
    <location>
        <position position="210"/>
    </location>
    <ligand>
        <name>Mg(2+)</name>
        <dbReference type="ChEBI" id="CHEBI:18420"/>
        <label>3</label>
    </ligand>
</feature>
<dbReference type="CDD" id="cd02194">
    <property type="entry name" value="ThiL"/>
    <property type="match status" value="1"/>
</dbReference>
<dbReference type="Proteomes" id="UP001629246">
    <property type="component" value="Unassembled WGS sequence"/>
</dbReference>
<keyword evidence="2 5" id="KW-0418">Kinase</keyword>
<feature type="domain" description="PurM-like N-terminal" evidence="3">
    <location>
        <begin position="27"/>
        <end position="137"/>
    </location>
</feature>
<feature type="binding site" evidence="2">
    <location>
        <position position="46"/>
    </location>
    <ligand>
        <name>Mg(2+)</name>
        <dbReference type="ChEBI" id="CHEBI:18420"/>
        <label>1</label>
    </ligand>
</feature>
<feature type="binding site" evidence="2">
    <location>
        <position position="74"/>
    </location>
    <ligand>
        <name>Mg(2+)</name>
        <dbReference type="ChEBI" id="CHEBI:18420"/>
        <label>2</label>
    </ligand>
</feature>
<dbReference type="PANTHER" id="PTHR30270:SF0">
    <property type="entry name" value="THIAMINE-MONOPHOSPHATE KINASE"/>
    <property type="match status" value="1"/>
</dbReference>
<dbReference type="InterPro" id="IPR016188">
    <property type="entry name" value="PurM-like_N"/>
</dbReference>
<dbReference type="EMBL" id="JAQQFM010000002">
    <property type="protein sequence ID" value="MFL9923308.1"/>
    <property type="molecule type" value="Genomic_DNA"/>
</dbReference>
<dbReference type="EC" id="2.7.4.16" evidence="2"/>
<feature type="binding site" evidence="2">
    <location>
        <begin position="120"/>
        <end position="121"/>
    </location>
    <ligand>
        <name>ATP</name>
        <dbReference type="ChEBI" id="CHEBI:30616"/>
    </ligand>
</feature>
<feature type="binding site" evidence="2">
    <location>
        <position position="260"/>
    </location>
    <ligand>
        <name>substrate</name>
    </ligand>
</feature>
<feature type="binding site" evidence="2">
    <location>
        <position position="74"/>
    </location>
    <ligand>
        <name>Mg(2+)</name>
        <dbReference type="ChEBI" id="CHEBI:18420"/>
        <label>4</label>
    </ligand>
</feature>
<comment type="miscellaneous">
    <text evidence="2">Reaction mechanism of ThiL seems to utilize a direct, inline transfer of the gamma-phosphate of ATP to TMP rather than a phosphorylated enzyme intermediate.</text>
</comment>